<protein>
    <recommendedName>
        <fullName evidence="2">Peptidase C-terminal archaeal/bacterial domain-containing protein</fullName>
    </recommendedName>
</protein>
<organism evidence="1">
    <name type="scientific">Leptolyngbya sp. NK1-12</name>
    <dbReference type="NCBI Taxonomy" id="2547451"/>
    <lineage>
        <taxon>Bacteria</taxon>
        <taxon>Bacillati</taxon>
        <taxon>Cyanobacteriota</taxon>
        <taxon>Cyanophyceae</taxon>
        <taxon>Leptolyngbyales</taxon>
        <taxon>Leptolyngbyaceae</taxon>
        <taxon>Leptolyngbya group</taxon>
        <taxon>Leptolyngbya</taxon>
    </lineage>
</organism>
<dbReference type="SUPFAM" id="SSF89260">
    <property type="entry name" value="Collagen-binding domain"/>
    <property type="match status" value="2"/>
</dbReference>
<dbReference type="EMBL" id="CP053586">
    <property type="protein sequence ID" value="WNZ25200.1"/>
    <property type="molecule type" value="Genomic_DNA"/>
</dbReference>
<gene>
    <name evidence="1" type="ORF">HJG54_21655</name>
</gene>
<sequence length="406" mass="43517">MMNSTRNTQAQLRNRLSQPILDTLSRKNRVDVFNVNLPNTSQFRASLKGISRKANVDLELVNQQGVVVAASRKPGKRPETLEANLDPGNYKLRAILKRGQQTRYRLSFSSTPRPGIVLDSPVFTNPGSPQAPVPISPAPINKPDLGGNSSATATPWGKIGSSLTKITDVVGGGDDADWYSFSIGESGFSSNRLNLALKGDAGVYARVYSAGNFSNPVANVVAYNSHSNPLANTNLGLAPGNYFVKVGAVNPNSKANYNLDLSATPIADNAGHTKETALVINNLQPLNTSGQSFSFTDYVGHGDIADNYTFKTSAKTTLSIKFERLGTGNTDKARIHHQLSKIDGLAPQSLFWKNSAGASISAGIDALTQPTYELSGELEPGTYMLNLKSYFTDGDNSYRVTLSTSP</sequence>
<reference evidence="1" key="1">
    <citation type="submission" date="2020-05" db="EMBL/GenBank/DDBJ databases">
        <authorList>
            <person name="Zhu T."/>
            <person name="Keshari N."/>
            <person name="Lu X."/>
        </authorList>
    </citation>
    <scope>NUCLEOTIDE SEQUENCE</scope>
    <source>
        <strain evidence="1">NK1-12</strain>
    </source>
</reference>
<evidence type="ECO:0008006" key="2">
    <source>
        <dbReference type="Google" id="ProtNLM"/>
    </source>
</evidence>
<dbReference type="RefSeq" id="WP_316431348.1">
    <property type="nucleotide sequence ID" value="NZ_CP053586.1"/>
</dbReference>
<dbReference type="AlphaFoldDB" id="A0AA97AH99"/>
<evidence type="ECO:0000313" key="1">
    <source>
        <dbReference type="EMBL" id="WNZ25200.1"/>
    </source>
</evidence>
<name>A0AA97AH99_9CYAN</name>
<dbReference type="Gene3D" id="2.60.120.380">
    <property type="match status" value="2"/>
</dbReference>
<proteinExistence type="predicted"/>
<accession>A0AA97AH99</accession>